<feature type="transmembrane region" description="Helical" evidence="7">
    <location>
        <begin position="83"/>
        <end position="103"/>
    </location>
</feature>
<evidence type="ECO:0000256" key="8">
    <source>
        <dbReference type="SAM" id="SignalP"/>
    </source>
</evidence>
<reference evidence="9" key="1">
    <citation type="journal article" date="2021" name="PeerJ">
        <title>Extensive microbial diversity within the chicken gut microbiome revealed by metagenomics and culture.</title>
        <authorList>
            <person name="Gilroy R."/>
            <person name="Ravi A."/>
            <person name="Getino M."/>
            <person name="Pursley I."/>
            <person name="Horton D.L."/>
            <person name="Alikhan N.F."/>
            <person name="Baker D."/>
            <person name="Gharbi K."/>
            <person name="Hall N."/>
            <person name="Watson M."/>
            <person name="Adriaenssens E.M."/>
            <person name="Foster-Nyarko E."/>
            <person name="Jarju S."/>
            <person name="Secka A."/>
            <person name="Antonio M."/>
            <person name="Oren A."/>
            <person name="Chaudhuri R.R."/>
            <person name="La Ragione R."/>
            <person name="Hildebrand F."/>
            <person name="Pallen M.J."/>
        </authorList>
    </citation>
    <scope>NUCLEOTIDE SEQUENCE</scope>
    <source>
        <strain evidence="9">ChiHejej3B27-2180</strain>
    </source>
</reference>
<accession>A0A9D1U388</accession>
<evidence type="ECO:0000256" key="1">
    <source>
        <dbReference type="ARBA" id="ARBA00004651"/>
    </source>
</evidence>
<evidence type="ECO:0000256" key="3">
    <source>
        <dbReference type="ARBA" id="ARBA00022475"/>
    </source>
</evidence>
<feature type="transmembrane region" description="Helical" evidence="7">
    <location>
        <begin position="123"/>
        <end position="147"/>
    </location>
</feature>
<dbReference type="GO" id="GO:0022857">
    <property type="term" value="F:transmembrane transporter activity"/>
    <property type="evidence" value="ECO:0007669"/>
    <property type="project" value="InterPro"/>
</dbReference>
<feature type="transmembrane region" description="Helical" evidence="7">
    <location>
        <begin position="247"/>
        <end position="267"/>
    </location>
</feature>
<dbReference type="Proteomes" id="UP000886878">
    <property type="component" value="Unassembled WGS sequence"/>
</dbReference>
<dbReference type="AlphaFoldDB" id="A0A9D1U388"/>
<gene>
    <name evidence="9" type="primary">yjeM</name>
    <name evidence="9" type="ORF">H9876_01660</name>
</gene>
<organism evidence="9 10">
    <name type="scientific">Candidatus Limosilactobacillus merdipullorum</name>
    <dbReference type="NCBI Taxonomy" id="2838653"/>
    <lineage>
        <taxon>Bacteria</taxon>
        <taxon>Bacillati</taxon>
        <taxon>Bacillota</taxon>
        <taxon>Bacilli</taxon>
        <taxon>Lactobacillales</taxon>
        <taxon>Lactobacillaceae</taxon>
        <taxon>Limosilactobacillus</taxon>
    </lineage>
</organism>
<dbReference type="PANTHER" id="PTHR42770">
    <property type="entry name" value="AMINO ACID TRANSPORTER-RELATED"/>
    <property type="match status" value="1"/>
</dbReference>
<dbReference type="PANTHER" id="PTHR42770:SF15">
    <property type="entry name" value="GLUTAMATE_GAMMA-AMINOBUTYRATE ANTIPORTER-RELATED"/>
    <property type="match status" value="1"/>
</dbReference>
<feature type="transmembrane region" description="Helical" evidence="7">
    <location>
        <begin position="467"/>
        <end position="486"/>
    </location>
</feature>
<feature type="transmembrane region" description="Helical" evidence="7">
    <location>
        <begin position="395"/>
        <end position="418"/>
    </location>
</feature>
<dbReference type="InterPro" id="IPR050367">
    <property type="entry name" value="APC_superfamily"/>
</dbReference>
<feature type="transmembrane region" description="Helical" evidence="7">
    <location>
        <begin position="159"/>
        <end position="183"/>
    </location>
</feature>
<feature type="signal peptide" evidence="8">
    <location>
        <begin position="1"/>
        <end position="25"/>
    </location>
</feature>
<keyword evidence="6 7" id="KW-0472">Membrane</keyword>
<feature type="chain" id="PRO_5038810873" evidence="8">
    <location>
        <begin position="26"/>
        <end position="499"/>
    </location>
</feature>
<evidence type="ECO:0000256" key="5">
    <source>
        <dbReference type="ARBA" id="ARBA00022989"/>
    </source>
</evidence>
<evidence type="ECO:0000313" key="10">
    <source>
        <dbReference type="Proteomes" id="UP000886878"/>
    </source>
</evidence>
<evidence type="ECO:0000256" key="2">
    <source>
        <dbReference type="ARBA" id="ARBA00022448"/>
    </source>
</evidence>
<dbReference type="EMBL" id="DXGK01000031">
    <property type="protein sequence ID" value="HIW70077.1"/>
    <property type="molecule type" value="Genomic_DNA"/>
</dbReference>
<name>A0A9D1U388_9LACO</name>
<evidence type="ECO:0000256" key="6">
    <source>
        <dbReference type="ARBA" id="ARBA00023136"/>
    </source>
</evidence>
<dbReference type="NCBIfam" id="NF011775">
    <property type="entry name" value="PRK15238.1"/>
    <property type="match status" value="1"/>
</dbReference>
<dbReference type="Gene3D" id="1.20.1740.10">
    <property type="entry name" value="Amino acid/polyamine transporter I"/>
    <property type="match status" value="1"/>
</dbReference>
<evidence type="ECO:0000256" key="4">
    <source>
        <dbReference type="ARBA" id="ARBA00022692"/>
    </source>
</evidence>
<evidence type="ECO:0000313" key="9">
    <source>
        <dbReference type="EMBL" id="HIW70077.1"/>
    </source>
</evidence>
<feature type="transmembrane region" description="Helical" evidence="7">
    <location>
        <begin position="206"/>
        <end position="226"/>
    </location>
</feature>
<evidence type="ECO:0000256" key="7">
    <source>
        <dbReference type="SAM" id="Phobius"/>
    </source>
</evidence>
<feature type="transmembrane region" description="Helical" evidence="7">
    <location>
        <begin position="314"/>
        <end position="336"/>
    </location>
</feature>
<dbReference type="PIRSF" id="PIRSF006060">
    <property type="entry name" value="AA_transporter"/>
    <property type="match status" value="1"/>
</dbReference>
<dbReference type="GO" id="GO:0005886">
    <property type="term" value="C:plasma membrane"/>
    <property type="evidence" value="ECO:0007669"/>
    <property type="project" value="UniProtKB-SubCell"/>
</dbReference>
<feature type="transmembrane region" description="Helical" evidence="7">
    <location>
        <begin position="439"/>
        <end position="461"/>
    </location>
</feature>
<keyword evidence="3" id="KW-1003">Cell membrane</keyword>
<keyword evidence="5 7" id="KW-1133">Transmembrane helix</keyword>
<dbReference type="Pfam" id="PF13520">
    <property type="entry name" value="AA_permease_2"/>
    <property type="match status" value="1"/>
</dbReference>
<comment type="subcellular location">
    <subcellularLocation>
        <location evidence="1">Cell membrane</location>
        <topology evidence="1">Multi-pass membrane protein</topology>
    </subcellularLocation>
</comment>
<feature type="transmembrane region" description="Helical" evidence="7">
    <location>
        <begin position="370"/>
        <end position="389"/>
    </location>
</feature>
<dbReference type="InterPro" id="IPR002293">
    <property type="entry name" value="AA/rel_permease1"/>
</dbReference>
<proteinExistence type="predicted"/>
<keyword evidence="2" id="KW-0813">Transport</keyword>
<keyword evidence="8" id="KW-0732">Signal</keyword>
<sequence>MSEKTKKITLVSLILMIFTSTFGFANTTVAYDQMGYGSIIWYVVAALLFFLPSSLMFAEYGAAFKDAKGGIYSWLKESVGEKIAFIGTFIWLSAWIVWMVSTASKVWIPLSSLLFGADKTQSWGVMGLSSTEVIGLLGIAWILLVTIFASHGMDKIAEVANVGGTFVMILSGLFIVLSIVVWIGNKGAIAEPIHASSFITSPNPSFQSPIAIISFVVYAIFAYGGLESMSGVIDSLDKPEKTFPMGCVISMVLITVLYSLMILMWGISTNWHSVLGGHEVNLGNISYILMNNLGIQMGNALGTSHSTALLIGNILTRFTGLSMFLAYCGSFFVVIYSPIKSFIMGSNPELWPERLTKLNEHGIPANAMQLQAIVVCVIIFLVAFGGNAAQKFYQILTNMANVTTSAPYLFLVGAFPAFKKRQDIERPFEIYKNRFWTNLIVIVVWLVLALGILFTCLQPILEHDYQTAFWTIFGPVFFGGVAWIFYDVDVSHHRHQNNK</sequence>
<feature type="transmembrane region" description="Helical" evidence="7">
    <location>
        <begin position="39"/>
        <end position="62"/>
    </location>
</feature>
<protein>
    <submittedName>
        <fullName evidence="9">Glutamate/gamma-aminobutyrate family transporter YjeM</fullName>
    </submittedName>
</protein>
<comment type="caution">
    <text evidence="9">The sequence shown here is derived from an EMBL/GenBank/DDBJ whole genome shotgun (WGS) entry which is preliminary data.</text>
</comment>
<reference evidence="9" key="2">
    <citation type="submission" date="2021-04" db="EMBL/GenBank/DDBJ databases">
        <authorList>
            <person name="Gilroy R."/>
        </authorList>
    </citation>
    <scope>NUCLEOTIDE SEQUENCE</scope>
    <source>
        <strain evidence="9">ChiHejej3B27-2180</strain>
    </source>
</reference>
<keyword evidence="4 7" id="KW-0812">Transmembrane</keyword>